<organism evidence="2 3">
    <name type="scientific">Symbiodinium microadriaticum</name>
    <name type="common">Dinoflagellate</name>
    <name type="synonym">Zooxanthella microadriatica</name>
    <dbReference type="NCBI Taxonomy" id="2951"/>
    <lineage>
        <taxon>Eukaryota</taxon>
        <taxon>Sar</taxon>
        <taxon>Alveolata</taxon>
        <taxon>Dinophyceae</taxon>
        <taxon>Suessiales</taxon>
        <taxon>Symbiodiniaceae</taxon>
        <taxon>Symbiodinium</taxon>
    </lineage>
</organism>
<comment type="caution">
    <text evidence="2">The sequence shown here is derived from an EMBL/GenBank/DDBJ whole genome shotgun (WGS) entry which is preliminary data.</text>
</comment>
<reference evidence="2 3" key="1">
    <citation type="submission" date="2016-02" db="EMBL/GenBank/DDBJ databases">
        <title>Genome analysis of coral dinoflagellate symbionts highlights evolutionary adaptations to a symbiotic lifestyle.</title>
        <authorList>
            <person name="Aranda M."/>
            <person name="Li Y."/>
            <person name="Liew Y.J."/>
            <person name="Baumgarten S."/>
            <person name="Simakov O."/>
            <person name="Wilson M."/>
            <person name="Piel J."/>
            <person name="Ashoor H."/>
            <person name="Bougouffa S."/>
            <person name="Bajic V.B."/>
            <person name="Ryu T."/>
            <person name="Ravasi T."/>
            <person name="Bayer T."/>
            <person name="Micklem G."/>
            <person name="Kim H."/>
            <person name="Bhak J."/>
            <person name="Lajeunesse T.C."/>
            <person name="Voolstra C.R."/>
        </authorList>
    </citation>
    <scope>NUCLEOTIDE SEQUENCE [LARGE SCALE GENOMIC DNA]</scope>
    <source>
        <strain evidence="2 3">CCMP2467</strain>
    </source>
</reference>
<dbReference type="Proteomes" id="UP000186817">
    <property type="component" value="Unassembled WGS sequence"/>
</dbReference>
<evidence type="ECO:0000313" key="3">
    <source>
        <dbReference type="Proteomes" id="UP000186817"/>
    </source>
</evidence>
<feature type="compositionally biased region" description="Low complexity" evidence="1">
    <location>
        <begin position="41"/>
        <end position="53"/>
    </location>
</feature>
<feature type="compositionally biased region" description="Polar residues" evidence="1">
    <location>
        <begin position="120"/>
        <end position="135"/>
    </location>
</feature>
<gene>
    <name evidence="2" type="ORF">AK812_SmicGene25200</name>
</gene>
<proteinExistence type="predicted"/>
<accession>A0A1Q9DCT1</accession>
<evidence type="ECO:0000256" key="1">
    <source>
        <dbReference type="SAM" id="MobiDB-lite"/>
    </source>
</evidence>
<dbReference type="OrthoDB" id="10495328at2759"/>
<feature type="region of interest" description="Disordered" evidence="1">
    <location>
        <begin position="28"/>
        <end position="68"/>
    </location>
</feature>
<keyword evidence="3" id="KW-1185">Reference proteome</keyword>
<dbReference type="EMBL" id="LSRX01000600">
    <property type="protein sequence ID" value="OLP92947.1"/>
    <property type="molecule type" value="Genomic_DNA"/>
</dbReference>
<evidence type="ECO:0000313" key="2">
    <source>
        <dbReference type="EMBL" id="OLP92947.1"/>
    </source>
</evidence>
<name>A0A1Q9DCT1_SYMMI</name>
<dbReference type="AlphaFoldDB" id="A0A1Q9DCT1"/>
<feature type="region of interest" description="Disordered" evidence="1">
    <location>
        <begin position="97"/>
        <end position="135"/>
    </location>
</feature>
<sequence>MQRRAMATFLADAPVALKRGRLGQVLRANSPQRLRRELPRSGASPFPLAAASGGAAGDPGGKQPTSHTIVKHSTNLYLTRRTARFSNFPAPYLRGHAAAGRQQPVCEHRGKEFATFPAGSRSQGSTSYFTAKPQS</sequence>
<protein>
    <submittedName>
        <fullName evidence="2">Uncharacterized protein</fullName>
    </submittedName>
</protein>